<dbReference type="EMBL" id="CP058627">
    <property type="protein sequence ID" value="QLG87049.1"/>
    <property type="molecule type" value="Genomic_DNA"/>
</dbReference>
<accession>A0A7H9BEK4</accession>
<reference evidence="2 3" key="1">
    <citation type="submission" date="2020-07" db="EMBL/GenBank/DDBJ databases">
        <title>Complete genome sequence of Chitinibacter sp. 2T18.</title>
        <authorList>
            <person name="Bae J.-W."/>
            <person name="Choi J.-W."/>
        </authorList>
    </citation>
    <scope>NUCLEOTIDE SEQUENCE [LARGE SCALE GENOMIC DNA]</scope>
    <source>
        <strain evidence="2 3">2T18</strain>
    </source>
</reference>
<sequence>MNLARPSSEKKPSFPLHIQVEQLEITRKKQLDALFCCRDELSLRIEMVRMNGLALQLRNHELNHAKRHPMINQIIRDLKQLYRTAPREALMLRERLIVDRMQTTTVQEPFQGKLNDSPKPHLSNLAVR</sequence>
<evidence type="ECO:0000313" key="3">
    <source>
        <dbReference type="Proteomes" id="UP000509597"/>
    </source>
</evidence>
<feature type="region of interest" description="Disordered" evidence="1">
    <location>
        <begin position="108"/>
        <end position="128"/>
    </location>
</feature>
<protein>
    <submittedName>
        <fullName evidence="2">Uncharacterized protein</fullName>
    </submittedName>
</protein>
<name>A0A7H9BEK4_9NEIS</name>
<dbReference type="KEGG" id="chiz:HQ393_01645"/>
<dbReference type="Proteomes" id="UP000509597">
    <property type="component" value="Chromosome"/>
</dbReference>
<evidence type="ECO:0000256" key="1">
    <source>
        <dbReference type="SAM" id="MobiDB-lite"/>
    </source>
</evidence>
<gene>
    <name evidence="2" type="ORF">HQ393_01645</name>
</gene>
<proteinExistence type="predicted"/>
<dbReference type="RefSeq" id="WP_179357135.1">
    <property type="nucleotide sequence ID" value="NZ_CP058627.1"/>
</dbReference>
<dbReference type="AlphaFoldDB" id="A0A7H9BEK4"/>
<keyword evidence="3" id="KW-1185">Reference proteome</keyword>
<organism evidence="2 3">
    <name type="scientific">Chitinibacter bivalviorum</name>
    <dbReference type="NCBI Taxonomy" id="2739434"/>
    <lineage>
        <taxon>Bacteria</taxon>
        <taxon>Pseudomonadati</taxon>
        <taxon>Pseudomonadota</taxon>
        <taxon>Betaproteobacteria</taxon>
        <taxon>Neisseriales</taxon>
        <taxon>Chitinibacteraceae</taxon>
        <taxon>Chitinibacter</taxon>
    </lineage>
</organism>
<evidence type="ECO:0000313" key="2">
    <source>
        <dbReference type="EMBL" id="QLG87049.1"/>
    </source>
</evidence>